<feature type="compositionally biased region" description="Basic residues" evidence="1">
    <location>
        <begin position="98"/>
        <end position="107"/>
    </location>
</feature>
<evidence type="ECO:0000256" key="1">
    <source>
        <dbReference type="SAM" id="MobiDB-lite"/>
    </source>
</evidence>
<keyword evidence="3" id="KW-1185">Reference proteome</keyword>
<dbReference type="EMBL" id="HG793197">
    <property type="protein sequence ID" value="CRL30940.1"/>
    <property type="molecule type" value="Genomic_DNA"/>
</dbReference>
<name>A0A0G4PX36_PENC3</name>
<dbReference type="AlphaFoldDB" id="A0A0G4PX36"/>
<accession>A0A0G4PX36</accession>
<feature type="compositionally biased region" description="Basic residues" evidence="1">
    <location>
        <begin position="70"/>
        <end position="83"/>
    </location>
</feature>
<organism evidence="2 3">
    <name type="scientific">Penicillium camemberti (strain FM 013)</name>
    <dbReference type="NCBI Taxonomy" id="1429867"/>
    <lineage>
        <taxon>Eukaryota</taxon>
        <taxon>Fungi</taxon>
        <taxon>Dikarya</taxon>
        <taxon>Ascomycota</taxon>
        <taxon>Pezizomycotina</taxon>
        <taxon>Eurotiomycetes</taxon>
        <taxon>Eurotiomycetidae</taxon>
        <taxon>Eurotiales</taxon>
        <taxon>Aspergillaceae</taxon>
        <taxon>Penicillium</taxon>
    </lineage>
</organism>
<evidence type="ECO:0000313" key="2">
    <source>
        <dbReference type="EMBL" id="CRL30940.1"/>
    </source>
</evidence>
<evidence type="ECO:0000313" key="3">
    <source>
        <dbReference type="Proteomes" id="UP000053732"/>
    </source>
</evidence>
<sequence length="107" mass="11981">MANITTARQLRHPRLANACDLASLLCDSSKIPPSKVATRHNTNAGRNIRAGSPSPPSSRRANKSLQPGKTQRKGAKNGPRHKRAVSEREATRLDWMRRLRPMPHRRC</sequence>
<proteinExistence type="predicted"/>
<protein>
    <submittedName>
        <fullName evidence="2">Str. FM013</fullName>
    </submittedName>
</protein>
<reference evidence="2 3" key="1">
    <citation type="journal article" date="2014" name="Nat. Commun.">
        <title>Multiple recent horizontal transfers of a large genomic region in cheese making fungi.</title>
        <authorList>
            <person name="Cheeseman K."/>
            <person name="Ropars J."/>
            <person name="Renault P."/>
            <person name="Dupont J."/>
            <person name="Gouzy J."/>
            <person name="Branca A."/>
            <person name="Abraham A.L."/>
            <person name="Ceppi M."/>
            <person name="Conseiller E."/>
            <person name="Debuchy R."/>
            <person name="Malagnac F."/>
            <person name="Goarin A."/>
            <person name="Silar P."/>
            <person name="Lacoste S."/>
            <person name="Sallet E."/>
            <person name="Bensimon A."/>
            <person name="Giraud T."/>
            <person name="Brygoo Y."/>
        </authorList>
    </citation>
    <scope>NUCLEOTIDE SEQUENCE [LARGE SCALE GENOMIC DNA]</scope>
    <source>
        <strain evidence="3">FM 013</strain>
    </source>
</reference>
<gene>
    <name evidence="2" type="ORF">PCAMFM013_S064g000014</name>
</gene>
<feature type="region of interest" description="Disordered" evidence="1">
    <location>
        <begin position="29"/>
        <end position="107"/>
    </location>
</feature>
<feature type="compositionally biased region" description="Basic and acidic residues" evidence="1">
    <location>
        <begin position="84"/>
        <end position="97"/>
    </location>
</feature>
<dbReference type="Proteomes" id="UP000053732">
    <property type="component" value="Unassembled WGS sequence"/>
</dbReference>